<evidence type="ECO:0000313" key="2">
    <source>
        <dbReference type="Proteomes" id="UP000616151"/>
    </source>
</evidence>
<protein>
    <submittedName>
        <fullName evidence="1">Methionyl-tRNA formyltransferase</fullName>
        <ecNumber evidence="1">2.1.2.9</ecNumber>
    </submittedName>
</protein>
<dbReference type="Proteomes" id="UP000616151">
    <property type="component" value="Unassembled WGS sequence"/>
</dbReference>
<comment type="caution">
    <text evidence="1">The sequence shown here is derived from an EMBL/GenBank/DDBJ whole genome shotgun (WGS) entry which is preliminary data.</text>
</comment>
<accession>A0ACC5RA62</accession>
<reference evidence="1" key="1">
    <citation type="submission" date="2021-01" db="EMBL/GenBank/DDBJ databases">
        <authorList>
            <person name="Sun Q."/>
        </authorList>
    </citation>
    <scope>NUCLEOTIDE SEQUENCE</scope>
    <source>
        <strain evidence="1">YIM B02566</strain>
    </source>
</reference>
<proteinExistence type="predicted"/>
<evidence type="ECO:0000313" key="1">
    <source>
        <dbReference type="EMBL" id="MBK1869520.1"/>
    </source>
</evidence>
<gene>
    <name evidence="1" type="ORF">JHL16_24385</name>
</gene>
<dbReference type="EMBL" id="JAENHL010000008">
    <property type="protein sequence ID" value="MBK1869520.1"/>
    <property type="molecule type" value="Genomic_DNA"/>
</dbReference>
<keyword evidence="2" id="KW-1185">Reference proteome</keyword>
<keyword evidence="1" id="KW-0808">Transferase</keyword>
<dbReference type="EC" id="2.1.2.9" evidence="1"/>
<organism evidence="1 2">
    <name type="scientific">Taklimakanibacter albus</name>
    <dbReference type="NCBI Taxonomy" id="2800327"/>
    <lineage>
        <taxon>Bacteria</taxon>
        <taxon>Pseudomonadati</taxon>
        <taxon>Pseudomonadota</taxon>
        <taxon>Alphaproteobacteria</taxon>
        <taxon>Hyphomicrobiales</taxon>
        <taxon>Aestuariivirgaceae</taxon>
        <taxon>Taklimakanibacter</taxon>
    </lineage>
</organism>
<name>A0ACC5RA62_9HYPH</name>
<sequence length="303" mass="32437">MGTPDFAVPTLAALLDAGHKIVAVYSQPPRPAGRGMAEKLTPVHHYALTHNLEVHTPLSLKGEEEQKRFRAHRADAAIVVAYGLLLPKPILDAPRLGCFNVHASLLPRWRGAAPIQRAIMAGDAETGVTIMRMEEGLDTGPMCLTGRGPIGATTTAGSLHDSLMHLGAGLMVEALKKLAGDALECRPQPEAGVTYAKKIDKAESEIDFGKPASDVRNHIHGLAPFPGAWFLLDQESRTFRIKVHLCEIVDGKGRPGEVIDDKLTIACGDGAVRLLSLQREGKSAMGTEEFLRGFSVPKGTVIG</sequence>